<dbReference type="Proteomes" id="UP000249808">
    <property type="component" value="Unassembled WGS sequence"/>
</dbReference>
<dbReference type="AlphaFoldDB" id="A0A327ZSD7"/>
<gene>
    <name evidence="2" type="ORF">BHU61_06480</name>
</gene>
<protein>
    <submittedName>
        <fullName evidence="2">Uncharacterized protein</fullName>
    </submittedName>
</protein>
<keyword evidence="1" id="KW-0812">Transmembrane</keyword>
<organism evidence="2 3">
    <name type="scientific">Macrococcus epidermidis</name>
    <dbReference type="NCBI Taxonomy" id="1902580"/>
    <lineage>
        <taxon>Bacteria</taxon>
        <taxon>Bacillati</taxon>
        <taxon>Bacillota</taxon>
        <taxon>Bacilli</taxon>
        <taxon>Bacillales</taxon>
        <taxon>Staphylococcaceae</taxon>
        <taxon>Macrococcus</taxon>
    </lineage>
</organism>
<evidence type="ECO:0000313" key="3">
    <source>
        <dbReference type="Proteomes" id="UP000249808"/>
    </source>
</evidence>
<evidence type="ECO:0000256" key="1">
    <source>
        <dbReference type="SAM" id="Phobius"/>
    </source>
</evidence>
<proteinExistence type="predicted"/>
<reference evidence="2 3" key="1">
    <citation type="journal article" date="2018" name="Front. Microbiol.">
        <title>Description and Comparative Genomics of Macrococcus caseolyticus subsp. hominis subsp. nov., Macrococcus goetzii sp. nov., Macrococcus epidermidis sp. nov., and Macrococcus bohemicus sp. nov., Novel Macrococci From Human Clinical Material With Virulence Potential and Suspected Uptake of Foreign DNA by Natural Transformation.</title>
        <authorList>
            <person name="Maslanova I."/>
            <person name="Wertheimer Z."/>
            <person name="Sedlacek I."/>
            <person name="Svec P."/>
            <person name="Indrakova A."/>
            <person name="Kovarovic V."/>
            <person name="Schumann P."/>
            <person name="Sproer C."/>
            <person name="Kralova S."/>
            <person name="Sedo O."/>
            <person name="Kristofova L."/>
            <person name="Vrbovska V."/>
            <person name="Fuzik T."/>
            <person name="Petras P."/>
            <person name="Zdrahal Z."/>
            <person name="Ruzickova V."/>
            <person name="Doskar J."/>
            <person name="Pantucek R."/>
        </authorList>
    </citation>
    <scope>NUCLEOTIDE SEQUENCE [LARGE SCALE GENOMIC DNA]</scope>
    <source>
        <strain evidence="2 3">01/688</strain>
    </source>
</reference>
<evidence type="ECO:0000313" key="2">
    <source>
        <dbReference type="EMBL" id="RAK44956.1"/>
    </source>
</evidence>
<keyword evidence="1" id="KW-1133">Transmembrane helix</keyword>
<feature type="transmembrane region" description="Helical" evidence="1">
    <location>
        <begin position="38"/>
        <end position="58"/>
    </location>
</feature>
<dbReference type="RefSeq" id="WP_111715554.1">
    <property type="nucleotide sequence ID" value="NZ_JBHSSR010000004.1"/>
</dbReference>
<feature type="transmembrane region" description="Helical" evidence="1">
    <location>
        <begin position="70"/>
        <end position="94"/>
    </location>
</feature>
<dbReference type="EMBL" id="PZJH01000002">
    <property type="protein sequence ID" value="RAK44956.1"/>
    <property type="molecule type" value="Genomic_DNA"/>
</dbReference>
<sequence length="215" mass="25122">MSILIFLLSSGIMGLYTYINLSRLSLLGNENEETKKLYLSMFSVITMLLFVLIFSIYNHEYNLTKLFKNINIFSILISLFWTIILVWFLNNFIYPLSIKMFRKSTNYDRNVLGKSKIVDELLIDTVLDNNKFINYVELFKSNEDHTLIEKGLLKNYEIDKENNVNVLIESVNLKKEKPGVSDRIDSTLTYYSSKNDMILKVTRLNENQSPSPNKN</sequence>
<keyword evidence="1" id="KW-0472">Membrane</keyword>
<name>A0A327ZSD7_9STAP</name>
<feature type="transmembrane region" description="Helical" evidence="1">
    <location>
        <begin position="6"/>
        <end position="26"/>
    </location>
</feature>
<keyword evidence="3" id="KW-1185">Reference proteome</keyword>
<accession>A0A327ZSD7</accession>
<comment type="caution">
    <text evidence="2">The sequence shown here is derived from an EMBL/GenBank/DDBJ whole genome shotgun (WGS) entry which is preliminary data.</text>
</comment>